<dbReference type="OrthoDB" id="336088at2759"/>
<dbReference type="GO" id="GO:0048189">
    <property type="term" value="C:Lid2 complex"/>
    <property type="evidence" value="ECO:0007669"/>
    <property type="project" value="TreeGrafter"/>
</dbReference>
<dbReference type="InterPro" id="IPR034732">
    <property type="entry name" value="EPHD"/>
</dbReference>
<keyword evidence="14" id="KW-1185">Reference proteome</keyword>
<dbReference type="PROSITE" id="PS50114">
    <property type="entry name" value="GATA_ZN_FINGER_2"/>
    <property type="match status" value="1"/>
</dbReference>
<comment type="caution">
    <text evidence="13">The sequence shown here is derived from an EMBL/GenBank/DDBJ whole genome shotgun (WGS) entry which is preliminary data.</text>
</comment>
<evidence type="ECO:0000313" key="13">
    <source>
        <dbReference type="EMBL" id="RCH88979.1"/>
    </source>
</evidence>
<accession>A0A367JGH3</accession>
<keyword evidence="2 6" id="KW-0863">Zinc-finger</keyword>
<dbReference type="SUPFAM" id="SSF57716">
    <property type="entry name" value="Glucocorticoid receptor-like (DNA-binding domain)"/>
    <property type="match status" value="1"/>
</dbReference>
<dbReference type="GO" id="GO:0036205">
    <property type="term" value="P:histone catabolic process"/>
    <property type="evidence" value="ECO:0007669"/>
    <property type="project" value="TreeGrafter"/>
</dbReference>
<dbReference type="PROSITE" id="PS51293">
    <property type="entry name" value="SANT"/>
    <property type="match status" value="1"/>
</dbReference>
<dbReference type="InterPro" id="IPR043151">
    <property type="entry name" value="BAH_sf"/>
</dbReference>
<evidence type="ECO:0000259" key="10">
    <source>
        <dbReference type="PROSITE" id="PS51156"/>
    </source>
</evidence>
<dbReference type="InterPro" id="IPR011011">
    <property type="entry name" value="Znf_FYVE_PHD"/>
</dbReference>
<evidence type="ECO:0000256" key="7">
    <source>
        <dbReference type="SAM" id="MobiDB-lite"/>
    </source>
</evidence>
<feature type="domain" description="GATA-type" evidence="8">
    <location>
        <begin position="468"/>
        <end position="530"/>
    </location>
</feature>
<evidence type="ECO:0000256" key="3">
    <source>
        <dbReference type="ARBA" id="ARBA00022833"/>
    </source>
</evidence>
<dbReference type="GO" id="GO:0004842">
    <property type="term" value="F:ubiquitin-protein transferase activity"/>
    <property type="evidence" value="ECO:0007669"/>
    <property type="project" value="TreeGrafter"/>
</dbReference>
<dbReference type="CDD" id="cd00202">
    <property type="entry name" value="ZnF_GATA"/>
    <property type="match status" value="1"/>
</dbReference>
<dbReference type="InterPro" id="IPR009057">
    <property type="entry name" value="Homeodomain-like_sf"/>
</dbReference>
<dbReference type="SUPFAM" id="SSF46689">
    <property type="entry name" value="Homeodomain-like"/>
    <property type="match status" value="1"/>
</dbReference>
<evidence type="ECO:0000259" key="11">
    <source>
        <dbReference type="PROSITE" id="PS51293"/>
    </source>
</evidence>
<dbReference type="SMART" id="SM00249">
    <property type="entry name" value="PHD"/>
    <property type="match status" value="2"/>
</dbReference>
<evidence type="ECO:0000259" key="9">
    <source>
        <dbReference type="PROSITE" id="PS51038"/>
    </source>
</evidence>
<dbReference type="InterPro" id="IPR001025">
    <property type="entry name" value="BAH_dom"/>
</dbReference>
<dbReference type="AlphaFoldDB" id="A0A367JGH3"/>
<evidence type="ECO:0000313" key="14">
    <source>
        <dbReference type="Proteomes" id="UP000252139"/>
    </source>
</evidence>
<dbReference type="PANTHER" id="PTHR47672:SF1">
    <property type="entry name" value="E3 UBIQUITIN-PROTEIN LIGASE SNT2"/>
    <property type="match status" value="1"/>
</dbReference>
<dbReference type="InterPro" id="IPR029617">
    <property type="entry name" value="Snt2"/>
</dbReference>
<reference evidence="13 14" key="1">
    <citation type="journal article" date="2018" name="G3 (Bethesda)">
        <title>Phylogenetic and Phylogenomic Definition of Rhizopus Species.</title>
        <authorList>
            <person name="Gryganskyi A.P."/>
            <person name="Golan J."/>
            <person name="Dolatabadi S."/>
            <person name="Mondo S."/>
            <person name="Robb S."/>
            <person name="Idnurm A."/>
            <person name="Muszewska A."/>
            <person name="Steczkiewicz K."/>
            <person name="Masonjones S."/>
            <person name="Liao H.L."/>
            <person name="Gajdeczka M.T."/>
            <person name="Anike F."/>
            <person name="Vuek A."/>
            <person name="Anishchenko I.M."/>
            <person name="Voigt K."/>
            <person name="de Hoog G.S."/>
            <person name="Smith M.E."/>
            <person name="Heitman J."/>
            <person name="Vilgalys R."/>
            <person name="Stajich J.E."/>
        </authorList>
    </citation>
    <scope>NUCLEOTIDE SEQUENCE [LARGE SCALE GENOMIC DNA]</scope>
    <source>
        <strain evidence="13 14">CBS 357.93</strain>
    </source>
</reference>
<keyword evidence="3" id="KW-0862">Zinc</keyword>
<keyword evidence="4" id="KW-0238">DNA-binding</keyword>
<dbReference type="InterPro" id="IPR013083">
    <property type="entry name" value="Znf_RING/FYVE/PHD"/>
</dbReference>
<keyword evidence="5" id="KW-0539">Nucleus</keyword>
<organism evidence="13 14">
    <name type="scientific">Rhizopus azygosporus</name>
    <name type="common">Rhizopus microsporus var. azygosporus</name>
    <dbReference type="NCBI Taxonomy" id="86630"/>
    <lineage>
        <taxon>Eukaryota</taxon>
        <taxon>Fungi</taxon>
        <taxon>Fungi incertae sedis</taxon>
        <taxon>Mucoromycota</taxon>
        <taxon>Mucoromycotina</taxon>
        <taxon>Mucoromycetes</taxon>
        <taxon>Mucorales</taxon>
        <taxon>Mucorineae</taxon>
        <taxon>Rhizopodaceae</taxon>
        <taxon>Rhizopus</taxon>
    </lineage>
</organism>
<feature type="compositionally biased region" description="Basic residues" evidence="7">
    <location>
        <begin position="245"/>
        <end position="256"/>
    </location>
</feature>
<evidence type="ECO:0000259" key="12">
    <source>
        <dbReference type="PROSITE" id="PS51805"/>
    </source>
</evidence>
<dbReference type="InterPro" id="IPR019787">
    <property type="entry name" value="Znf_PHD-finger"/>
</dbReference>
<evidence type="ECO:0000256" key="1">
    <source>
        <dbReference type="ARBA" id="ARBA00022723"/>
    </source>
</evidence>
<dbReference type="Gene3D" id="3.30.40.10">
    <property type="entry name" value="Zinc/RING finger domain, C3HC4 (zinc finger)"/>
    <property type="match status" value="2"/>
</dbReference>
<dbReference type="Gene3D" id="1.10.10.60">
    <property type="entry name" value="Homeodomain-like"/>
    <property type="match status" value="1"/>
</dbReference>
<dbReference type="InterPro" id="IPR000949">
    <property type="entry name" value="ELM2_dom"/>
</dbReference>
<dbReference type="PANTHER" id="PTHR47672">
    <property type="entry name" value="E3 UBIQUITIN-PROTEIN LIGASE SNT2"/>
    <property type="match status" value="1"/>
</dbReference>
<sequence length="930" mass="106077">MTDVKSASHITSTTLADGVTVKINDHVYLAPEHLGEPYYVGRIMEFCTSYKRKGLQARIAWFNRPKDVINRKSADPCLLVATMHSDVNPVSSIRGKCVVTHKYYIPKDQLDEYRKQQDHFYYNQLYDRYIQRVYDVVPCETVQNVPPETLEALKQRYQFIVVEQGKASDLTVARRTCCVCQEWCSRYFGVNTNMGDILDIDDRIYPRAKSRIGPKYQANVSDWDMTKNRSMSPMSESNSLSSSKSKSKKSDKKGKSSQRSSSKRSVEASPDNYTMDGSSFNGSDQFPMAPIRGGDDTVTCLYRPGILDDEQVDDYMNQVKELTNIPLPPHSSDLMDRALYELEQNHYHTDIAFERMSQLTQDEFKHIVDWSDREVQAFEQSIREHGHDLNYAKKSVETKSMADIVRYFYQWKKTDRYEPVYSEWTKIFKPIKKFKKLGQTTTSDEDIKDDIESDEESDPTIVPKDTYGDKSYQCMNCLTNESTIWRRSPSDIDRKRKVFKQVLCNDCGIYWLKYAKTKPISESAKRMNGQSHVNGGAGIPNGNGSASTDTSSTLQKRKRNESSSKAVVKKLKEEKPEILLKFEPTECKVCFQFGPEEKLYTCYDCGLSVHSDCYGIVDSDKEGWSCDPCNNRINPVASYTYECVLCFKSSEESRQPLKRTSGYYWAHVQCAAFIPEIKFVQPSTLSPVEYIGCVNSARLEVNCQLCHDTRGVCVACSECRKTVHVQCAIEHKFKLAFEIQSPTTSAGGKAKIPVIPAGLFHPTSPSGLMVPHVWCPTHNVATRKLIELDTRTLNSQESSIMTYAKNYKPIAKGTTPAMRRFRQATYHTYHAFNHRHSSHYHNHRHNKIPNAREAALEALTMIENVSLDELISPLPLSAKPSLAPTKQFPKRICASEGCLVEHSPIWWNIEGDSEKRVCQKCHTSKSIKVE</sequence>
<feature type="domain" description="ELM2" evidence="10">
    <location>
        <begin position="208"/>
        <end position="360"/>
    </location>
</feature>
<dbReference type="GO" id="GO:0043565">
    <property type="term" value="F:sequence-specific DNA binding"/>
    <property type="evidence" value="ECO:0007669"/>
    <property type="project" value="InterPro"/>
</dbReference>
<dbReference type="GO" id="GO:0003682">
    <property type="term" value="F:chromatin binding"/>
    <property type="evidence" value="ECO:0007669"/>
    <property type="project" value="InterPro"/>
</dbReference>
<dbReference type="Proteomes" id="UP000252139">
    <property type="component" value="Unassembled WGS sequence"/>
</dbReference>
<dbReference type="Pfam" id="PF13831">
    <property type="entry name" value="PHD_2"/>
    <property type="match status" value="1"/>
</dbReference>
<dbReference type="Pfam" id="PF13832">
    <property type="entry name" value="zf-HC5HC2H_2"/>
    <property type="match status" value="1"/>
</dbReference>
<feature type="compositionally biased region" description="Acidic residues" evidence="7">
    <location>
        <begin position="443"/>
        <end position="458"/>
    </location>
</feature>
<keyword evidence="1" id="KW-0479">Metal-binding</keyword>
<dbReference type="GO" id="GO:0008270">
    <property type="term" value="F:zinc ion binding"/>
    <property type="evidence" value="ECO:0007669"/>
    <property type="project" value="UniProtKB-KW"/>
</dbReference>
<dbReference type="SMART" id="SM00401">
    <property type="entry name" value="ZnF_GATA"/>
    <property type="match status" value="1"/>
</dbReference>
<evidence type="ECO:0000256" key="5">
    <source>
        <dbReference type="ARBA" id="ARBA00023242"/>
    </source>
</evidence>
<feature type="compositionally biased region" description="Low complexity" evidence="7">
    <location>
        <begin position="230"/>
        <end position="244"/>
    </location>
</feature>
<dbReference type="InterPro" id="IPR001965">
    <property type="entry name" value="Znf_PHD"/>
</dbReference>
<dbReference type="InterPro" id="IPR017884">
    <property type="entry name" value="SANT_dom"/>
</dbReference>
<dbReference type="Gene3D" id="3.30.50.10">
    <property type="entry name" value="Erythroid Transcription Factor GATA-1, subunit A"/>
    <property type="match status" value="1"/>
</dbReference>
<feature type="domain" description="BAH" evidence="9">
    <location>
        <begin position="19"/>
        <end position="137"/>
    </location>
</feature>
<dbReference type="InterPro" id="IPR013088">
    <property type="entry name" value="Znf_NHR/GATA"/>
</dbReference>
<dbReference type="EMBL" id="PJQL01001369">
    <property type="protein sequence ID" value="RCH88979.1"/>
    <property type="molecule type" value="Genomic_DNA"/>
</dbReference>
<feature type="region of interest" description="Disordered" evidence="7">
    <location>
        <begin position="443"/>
        <end position="465"/>
    </location>
</feature>
<feature type="domain" description="SANT" evidence="11">
    <location>
        <begin position="365"/>
        <end position="416"/>
    </location>
</feature>
<protein>
    <submittedName>
        <fullName evidence="13">Putative PHD type zinc finger protein with BAH domain-containing protein</fullName>
    </submittedName>
</protein>
<evidence type="ECO:0000256" key="2">
    <source>
        <dbReference type="ARBA" id="ARBA00022771"/>
    </source>
</evidence>
<dbReference type="SUPFAM" id="SSF57903">
    <property type="entry name" value="FYVE/PHD zinc finger"/>
    <property type="match status" value="1"/>
</dbReference>
<dbReference type="PROSITE" id="PS51156">
    <property type="entry name" value="ELM2"/>
    <property type="match status" value="1"/>
</dbReference>
<evidence type="ECO:0000256" key="6">
    <source>
        <dbReference type="PROSITE-ProRule" id="PRU00094"/>
    </source>
</evidence>
<dbReference type="Gene3D" id="2.30.30.490">
    <property type="match status" value="1"/>
</dbReference>
<evidence type="ECO:0000256" key="4">
    <source>
        <dbReference type="ARBA" id="ARBA00023125"/>
    </source>
</evidence>
<dbReference type="FunFam" id="1.10.10.60:FF:000012">
    <property type="entry name" value="Metastasis-associated 1 family, member 3"/>
    <property type="match status" value="1"/>
</dbReference>
<dbReference type="Pfam" id="PF01426">
    <property type="entry name" value="BAH"/>
    <property type="match status" value="1"/>
</dbReference>
<gene>
    <name evidence="13" type="primary">SNT2</name>
    <name evidence="13" type="ORF">CU097_001622</name>
</gene>
<feature type="compositionally biased region" description="Polar residues" evidence="7">
    <location>
        <begin position="542"/>
        <end position="554"/>
    </location>
</feature>
<feature type="compositionally biased region" description="Polar residues" evidence="7">
    <location>
        <begin position="271"/>
        <end position="284"/>
    </location>
</feature>
<dbReference type="PROSITE" id="PS51038">
    <property type="entry name" value="BAH"/>
    <property type="match status" value="1"/>
</dbReference>
<name>A0A367JGH3_RHIAZ</name>
<dbReference type="GO" id="GO:0006355">
    <property type="term" value="P:regulation of DNA-templated transcription"/>
    <property type="evidence" value="ECO:0007669"/>
    <property type="project" value="InterPro"/>
</dbReference>
<dbReference type="InterPro" id="IPR000679">
    <property type="entry name" value="Znf_GATA"/>
</dbReference>
<evidence type="ECO:0000259" key="8">
    <source>
        <dbReference type="PROSITE" id="PS50114"/>
    </source>
</evidence>
<feature type="region of interest" description="Disordered" evidence="7">
    <location>
        <begin position="526"/>
        <end position="567"/>
    </location>
</feature>
<dbReference type="PROSITE" id="PS51805">
    <property type="entry name" value="EPHD"/>
    <property type="match status" value="1"/>
</dbReference>
<proteinExistence type="predicted"/>
<dbReference type="STRING" id="86630.A0A367JGH3"/>
<feature type="domain" description="PHD-type" evidence="12">
    <location>
        <begin position="640"/>
        <end position="751"/>
    </location>
</feature>
<dbReference type="SMART" id="SM00439">
    <property type="entry name" value="BAH"/>
    <property type="match status" value="1"/>
</dbReference>
<feature type="region of interest" description="Disordered" evidence="7">
    <location>
        <begin position="223"/>
        <end position="288"/>
    </location>
</feature>